<evidence type="ECO:0000256" key="1">
    <source>
        <dbReference type="ARBA" id="ARBA00023235"/>
    </source>
</evidence>
<dbReference type="InterPro" id="IPR003719">
    <property type="entry name" value="Phenazine_PhzF-like"/>
</dbReference>
<organism evidence="2 3">
    <name type="scientific">Discostella pseudostelligera</name>
    <dbReference type="NCBI Taxonomy" id="259834"/>
    <lineage>
        <taxon>Eukaryota</taxon>
        <taxon>Sar</taxon>
        <taxon>Stramenopiles</taxon>
        <taxon>Ochrophyta</taxon>
        <taxon>Bacillariophyta</taxon>
        <taxon>Coscinodiscophyceae</taxon>
        <taxon>Thalassiosirophycidae</taxon>
        <taxon>Stephanodiscales</taxon>
        <taxon>Stephanodiscaceae</taxon>
        <taxon>Discostella</taxon>
    </lineage>
</organism>
<sequence length="349" mass="37766">MTASEQDKAARLAKVVTARAFISPTDDCGGNPVTIFHLSAPTSSDDLAKLAQKCPWESIMIDNIDSSEDKIGEIPLPIFHSYMPSGEEVSFCGHAAIGACSYLASKKSIVKGGINLQPFSSSATSTVSFLTAGDWIRYDALVTRNEVQLMMHQQHTEAECNNKSFTIVDFLSELGLDKSDVLSENANDWPLFLNSSVARPKTLIPISSIQRLHAATPPRNAEKFRDMCDSIESTGVYLYSPVPTTEIGTATTKKKVDIEFECRQFPRWSGYSEDPATGIAAGALAASLHKRQHSRCGSGESCHICYQGTAMGRPSKIQVAISDYASSSSVCPTLKVTYTGLVVFDTVSV</sequence>
<dbReference type="EMBL" id="JALLBG020000196">
    <property type="protein sequence ID" value="KAL3759830.1"/>
    <property type="molecule type" value="Genomic_DNA"/>
</dbReference>
<comment type="caution">
    <text evidence="2">The sequence shown here is derived from an EMBL/GenBank/DDBJ whole genome shotgun (WGS) entry which is preliminary data.</text>
</comment>
<dbReference type="Gene3D" id="3.10.310.10">
    <property type="entry name" value="Diaminopimelate Epimerase, Chain A, domain 1"/>
    <property type="match status" value="2"/>
</dbReference>
<dbReference type="Pfam" id="PF02567">
    <property type="entry name" value="PhzC-PhzF"/>
    <property type="match status" value="1"/>
</dbReference>
<accession>A0ABD3M6Z4</accession>
<keyword evidence="3" id="KW-1185">Reference proteome</keyword>
<dbReference type="PANTHER" id="PTHR13774">
    <property type="entry name" value="PHENAZINE BIOSYNTHESIS PROTEIN"/>
    <property type="match status" value="1"/>
</dbReference>
<evidence type="ECO:0000313" key="2">
    <source>
        <dbReference type="EMBL" id="KAL3759830.1"/>
    </source>
</evidence>
<protein>
    <submittedName>
        <fullName evidence="2">Uncharacterized protein</fullName>
    </submittedName>
</protein>
<dbReference type="Proteomes" id="UP001530293">
    <property type="component" value="Unassembled WGS sequence"/>
</dbReference>
<dbReference type="SUPFAM" id="SSF54506">
    <property type="entry name" value="Diaminopimelate epimerase-like"/>
    <property type="match status" value="1"/>
</dbReference>
<proteinExistence type="predicted"/>
<evidence type="ECO:0000313" key="3">
    <source>
        <dbReference type="Proteomes" id="UP001530293"/>
    </source>
</evidence>
<dbReference type="GO" id="GO:0016853">
    <property type="term" value="F:isomerase activity"/>
    <property type="evidence" value="ECO:0007669"/>
    <property type="project" value="UniProtKB-KW"/>
</dbReference>
<dbReference type="PANTHER" id="PTHR13774:SF39">
    <property type="entry name" value="BIOSYNTHESIS PROTEIN, PUTATIVE-RELATED"/>
    <property type="match status" value="1"/>
</dbReference>
<gene>
    <name evidence="2" type="ORF">ACHAWU_007574</name>
</gene>
<reference evidence="2 3" key="1">
    <citation type="submission" date="2024-10" db="EMBL/GenBank/DDBJ databases">
        <title>Updated reference genomes for cyclostephanoid diatoms.</title>
        <authorList>
            <person name="Roberts W.R."/>
            <person name="Alverson A.J."/>
        </authorList>
    </citation>
    <scope>NUCLEOTIDE SEQUENCE [LARGE SCALE GENOMIC DNA]</scope>
    <source>
        <strain evidence="2 3">AJA232-27</strain>
    </source>
</reference>
<keyword evidence="1" id="KW-0413">Isomerase</keyword>
<name>A0ABD3M6Z4_9STRA</name>
<dbReference type="AlphaFoldDB" id="A0ABD3M6Z4"/>